<dbReference type="CDD" id="cd00067">
    <property type="entry name" value="GAL4"/>
    <property type="match status" value="1"/>
</dbReference>
<keyword evidence="1" id="KW-0539">Nucleus</keyword>
<dbReference type="Pfam" id="PF00172">
    <property type="entry name" value="Zn_clus"/>
    <property type="match status" value="1"/>
</dbReference>
<protein>
    <recommendedName>
        <fullName evidence="3">Zn(2)-C6 fungal-type domain-containing protein</fullName>
    </recommendedName>
</protein>
<proteinExistence type="predicted"/>
<dbReference type="SMART" id="SM00066">
    <property type="entry name" value="GAL4"/>
    <property type="match status" value="1"/>
</dbReference>
<dbReference type="Gene3D" id="4.10.240.10">
    <property type="entry name" value="Zn(2)-C6 fungal-type DNA-binding domain"/>
    <property type="match status" value="1"/>
</dbReference>
<organism evidence="4 5">
    <name type="scientific">Stachybotrys chartarum (strain CBS 109288 / IBT 7711)</name>
    <name type="common">Toxic black mold</name>
    <name type="synonym">Stilbospora chartarum</name>
    <dbReference type="NCBI Taxonomy" id="1280523"/>
    <lineage>
        <taxon>Eukaryota</taxon>
        <taxon>Fungi</taxon>
        <taxon>Dikarya</taxon>
        <taxon>Ascomycota</taxon>
        <taxon>Pezizomycotina</taxon>
        <taxon>Sordariomycetes</taxon>
        <taxon>Hypocreomycetidae</taxon>
        <taxon>Hypocreales</taxon>
        <taxon>Stachybotryaceae</taxon>
        <taxon>Stachybotrys</taxon>
    </lineage>
</organism>
<evidence type="ECO:0000259" key="3">
    <source>
        <dbReference type="PROSITE" id="PS50048"/>
    </source>
</evidence>
<dbReference type="PANTHER" id="PTHR47784:SF4">
    <property type="entry name" value="ZN(II)2CYS6 TRANSCRIPTION FACTOR (EUROFUNG)"/>
    <property type="match status" value="1"/>
</dbReference>
<dbReference type="HOGENOM" id="CLU_024934_2_0_1"/>
<dbReference type="PRINTS" id="PR00755">
    <property type="entry name" value="AFLATOXINBRP"/>
</dbReference>
<feature type="domain" description="Zn(2)-C6 fungal-type" evidence="3">
    <location>
        <begin position="12"/>
        <end position="42"/>
    </location>
</feature>
<dbReference type="AlphaFoldDB" id="A0A084B8H8"/>
<dbReference type="OrthoDB" id="5350673at2759"/>
<evidence type="ECO:0000313" key="5">
    <source>
        <dbReference type="Proteomes" id="UP000028045"/>
    </source>
</evidence>
<dbReference type="PROSITE" id="PS00463">
    <property type="entry name" value="ZN2_CY6_FUNGAL_1"/>
    <property type="match status" value="1"/>
</dbReference>
<dbReference type="PANTHER" id="PTHR47784">
    <property type="entry name" value="STEROL UPTAKE CONTROL PROTEIN 2"/>
    <property type="match status" value="1"/>
</dbReference>
<evidence type="ECO:0000256" key="2">
    <source>
        <dbReference type="SAM" id="MobiDB-lite"/>
    </source>
</evidence>
<accession>A0A084B8H8</accession>
<feature type="region of interest" description="Disordered" evidence="2">
    <location>
        <begin position="41"/>
        <end position="90"/>
    </location>
</feature>
<dbReference type="GO" id="GO:0001228">
    <property type="term" value="F:DNA-binding transcription activator activity, RNA polymerase II-specific"/>
    <property type="evidence" value="ECO:0007669"/>
    <property type="project" value="TreeGrafter"/>
</dbReference>
<dbReference type="GO" id="GO:0008270">
    <property type="term" value="F:zinc ion binding"/>
    <property type="evidence" value="ECO:0007669"/>
    <property type="project" value="InterPro"/>
</dbReference>
<evidence type="ECO:0000256" key="1">
    <source>
        <dbReference type="ARBA" id="ARBA00023242"/>
    </source>
</evidence>
<dbReference type="Proteomes" id="UP000028045">
    <property type="component" value="Unassembled WGS sequence"/>
</dbReference>
<gene>
    <name evidence="4" type="ORF">S7711_10117</name>
</gene>
<reference evidence="4 5" key="1">
    <citation type="journal article" date="2014" name="BMC Genomics">
        <title>Comparative genome sequencing reveals chemotype-specific gene clusters in the toxigenic black mold Stachybotrys.</title>
        <authorList>
            <person name="Semeiks J."/>
            <person name="Borek D."/>
            <person name="Otwinowski Z."/>
            <person name="Grishin N.V."/>
        </authorList>
    </citation>
    <scope>NUCLEOTIDE SEQUENCE [LARGE SCALE GENOMIC DNA]</scope>
    <source>
        <strain evidence="5">CBS 109288 / IBT 7711</strain>
    </source>
</reference>
<dbReference type="EMBL" id="KL647723">
    <property type="protein sequence ID" value="KEY73857.1"/>
    <property type="molecule type" value="Genomic_DNA"/>
</dbReference>
<name>A0A084B8H8_STACB</name>
<evidence type="ECO:0000313" key="4">
    <source>
        <dbReference type="EMBL" id="KEY73857.1"/>
    </source>
</evidence>
<dbReference type="PROSITE" id="PS50048">
    <property type="entry name" value="ZN2_CY6_FUNGAL_2"/>
    <property type="match status" value="1"/>
</dbReference>
<dbReference type="InterPro" id="IPR036864">
    <property type="entry name" value="Zn2-C6_fun-type_DNA-bd_sf"/>
</dbReference>
<dbReference type="SUPFAM" id="SSF57701">
    <property type="entry name" value="Zn2/Cys6 DNA-binding domain"/>
    <property type="match status" value="1"/>
</dbReference>
<dbReference type="InterPro" id="IPR053157">
    <property type="entry name" value="Sterol_Uptake_Regulator"/>
</dbReference>
<dbReference type="InterPro" id="IPR001138">
    <property type="entry name" value="Zn2Cys6_DnaBD"/>
</dbReference>
<sequence>MARKRHTKSRLGCRECKQRKVKCDESKPACHNCASRGRQCSYHASTPALPPAPAWSPATNHDGRPPASSHSTPGAVPEPASPTSVDDPHARLHDPVLVEARFSLLHLELLEHLKNQMAGGIRDSQPDLYHVLQLSYTEALRAPYLMDQLIALAAAHKSTVSGGKAQHFYRTESIRLQTRALAHVDFGHDAVDNDNSVALFAFSALLGQHMLFGILAFADTLGVMLDKLIQCFNLHQGIRATASKAWARLRPTMLGDHGVNQSYIMENPQHSTQGTECAMLLNQLRSSTMDQLAIDIYCDTVKILQYLFDSLRSSQGDRSVVVVQEWLVRMPRKYLTYLEQRRPEALVILAYYAVLLHHAKHYWVIGDSGRSLFRSIASHLGEYWTDWLAWPKQALEQTIKSSNTPEV</sequence>
<keyword evidence="5" id="KW-1185">Reference proteome</keyword>